<reference evidence="1 2" key="1">
    <citation type="journal article" date="2016" name="BMC Genomics">
        <title>Genome sequencing and secondary metabolism of the postharvest pathogen Penicillium griseofulvum.</title>
        <authorList>
            <person name="Banani H."/>
            <person name="Marcet-Houben M."/>
            <person name="Ballester A.R."/>
            <person name="Abbruscato P."/>
            <person name="Gonzalez-Candelas L."/>
            <person name="Gabaldon T."/>
            <person name="Spadaro D."/>
        </authorList>
    </citation>
    <scope>NUCLEOTIDE SEQUENCE [LARGE SCALE GENOMIC DNA]</scope>
    <source>
        <strain evidence="1 2">PG3</strain>
    </source>
</reference>
<dbReference type="GeneID" id="63711018"/>
<protein>
    <submittedName>
        <fullName evidence="1">Uncharacterized protein</fullName>
    </submittedName>
</protein>
<dbReference type="AlphaFoldDB" id="A0A135LUU7"/>
<organism evidence="1 2">
    <name type="scientific">Penicillium patulum</name>
    <name type="common">Penicillium griseofulvum</name>
    <dbReference type="NCBI Taxonomy" id="5078"/>
    <lineage>
        <taxon>Eukaryota</taxon>
        <taxon>Fungi</taxon>
        <taxon>Dikarya</taxon>
        <taxon>Ascomycota</taxon>
        <taxon>Pezizomycotina</taxon>
        <taxon>Eurotiomycetes</taxon>
        <taxon>Eurotiomycetidae</taxon>
        <taxon>Eurotiales</taxon>
        <taxon>Aspergillaceae</taxon>
        <taxon>Penicillium</taxon>
    </lineage>
</organism>
<name>A0A135LUU7_PENPA</name>
<evidence type="ECO:0000313" key="2">
    <source>
        <dbReference type="Proteomes" id="UP000070168"/>
    </source>
</evidence>
<evidence type="ECO:0000313" key="1">
    <source>
        <dbReference type="EMBL" id="KXG52748.1"/>
    </source>
</evidence>
<dbReference type="STRING" id="5078.A0A135LUU7"/>
<gene>
    <name evidence="1" type="ORF">PGRI_080040</name>
</gene>
<dbReference type="Pfam" id="PF11951">
    <property type="entry name" value="Fungal_trans_2"/>
    <property type="match status" value="1"/>
</dbReference>
<keyword evidence="2" id="KW-1185">Reference proteome</keyword>
<proteinExistence type="predicted"/>
<comment type="caution">
    <text evidence="1">The sequence shown here is derived from an EMBL/GenBank/DDBJ whole genome shotgun (WGS) entry which is preliminary data.</text>
</comment>
<dbReference type="EMBL" id="LHQR01000020">
    <property type="protein sequence ID" value="KXG52748.1"/>
    <property type="molecule type" value="Genomic_DNA"/>
</dbReference>
<dbReference type="InterPro" id="IPR021858">
    <property type="entry name" value="Fun_TF"/>
</dbReference>
<accession>A0A135LUU7</accession>
<sequence>MPRNTPFGSLDGAPALTVFAITQIENLAKAIDESEMNNVPLPEYIGEGIALLSSQLQEFRPDDNIPLFLSPEIDKQEIINNNLEVAWYLSTCIYYHNRINNTFIVDVTFAVNGVLMCLLRAEEIKAQLEPNLESRDDPVTFPAFVACCNAVDRQHWASWWQAMQEYDSPKLKAQWKAIRIIWYVMDVTQEVGEVDLSWVDIMQGRDASLLSTMFEELGFC</sequence>
<dbReference type="OMA" id="WLPNREL"/>
<dbReference type="OrthoDB" id="3477330at2759"/>
<dbReference type="Proteomes" id="UP000070168">
    <property type="component" value="Unassembled WGS sequence"/>
</dbReference>
<dbReference type="RefSeq" id="XP_040651283.1">
    <property type="nucleotide sequence ID" value="XM_040795718.1"/>
</dbReference>